<evidence type="ECO:0000259" key="10">
    <source>
        <dbReference type="Pfam" id="PF01467"/>
    </source>
</evidence>
<dbReference type="PRINTS" id="PR01020">
    <property type="entry name" value="LPSBIOSNTHSS"/>
</dbReference>
<reference evidence="11 13" key="3">
    <citation type="journal article" name="Genome Announc.">
        <title>Complete Genome Sequence of Pseudomonas balearica DSM 6083T.</title>
        <authorList>
            <person name="Bennasar-Figueras A."/>
            <person name="Salva-Serra F."/>
            <person name="Jaen-Luchoro D."/>
            <person name="Segui C."/>
            <person name="Aliaga F."/>
            <person name="Busquets A."/>
            <person name="Gomila M."/>
            <person name="Moore E.R."/>
            <person name="Lalucat J."/>
        </authorList>
    </citation>
    <scope>NUCLEOTIDE SEQUENCE [LARGE SCALE GENOMIC DNA]</scope>
    <source>
        <strain evidence="13">DSM 6083</strain>
        <strain evidence="11">DSM6083</strain>
    </source>
</reference>
<keyword evidence="2 9" id="KW-0808">Transferase</keyword>
<evidence type="ECO:0000256" key="2">
    <source>
        <dbReference type="ARBA" id="ARBA00022679"/>
    </source>
</evidence>
<keyword evidence="1 9" id="KW-0963">Cytoplasm</keyword>
<feature type="binding site" evidence="9">
    <location>
        <position position="98"/>
    </location>
    <ligand>
        <name>ATP</name>
        <dbReference type="ChEBI" id="CHEBI:30616"/>
    </ligand>
</feature>
<feature type="binding site" evidence="9">
    <location>
        <begin position="88"/>
        <end position="90"/>
    </location>
    <ligand>
        <name>ATP</name>
        <dbReference type="ChEBI" id="CHEBI:30616"/>
    </ligand>
</feature>
<dbReference type="HAMAP" id="MF_00151">
    <property type="entry name" value="PPAT_bact"/>
    <property type="match status" value="1"/>
</dbReference>
<feature type="binding site" evidence="9">
    <location>
        <begin position="9"/>
        <end position="10"/>
    </location>
    <ligand>
        <name>ATP</name>
        <dbReference type="ChEBI" id="CHEBI:30616"/>
    </ligand>
</feature>
<feature type="binding site" evidence="9">
    <location>
        <position position="41"/>
    </location>
    <ligand>
        <name>substrate</name>
    </ligand>
</feature>
<comment type="subunit">
    <text evidence="9">Homohexamer.</text>
</comment>
<dbReference type="SUPFAM" id="SSF52374">
    <property type="entry name" value="Nucleotidylyl transferase"/>
    <property type="match status" value="1"/>
</dbReference>
<dbReference type="EMBL" id="CP007511">
    <property type="protein sequence ID" value="AJE17072.1"/>
    <property type="molecule type" value="Genomic_DNA"/>
</dbReference>
<evidence type="ECO:0000256" key="6">
    <source>
        <dbReference type="ARBA" id="ARBA00022842"/>
    </source>
</evidence>
<keyword evidence="3 9" id="KW-0548">Nucleotidyltransferase</keyword>
<dbReference type="EC" id="2.7.7.3" evidence="9"/>
<evidence type="ECO:0000313" key="14">
    <source>
        <dbReference type="Proteomes" id="UP000182276"/>
    </source>
</evidence>
<evidence type="ECO:0000313" key="11">
    <source>
        <dbReference type="EMBL" id="AJE17072.1"/>
    </source>
</evidence>
<comment type="subcellular location">
    <subcellularLocation>
        <location evidence="9">Cytoplasm</location>
    </subcellularLocation>
</comment>
<dbReference type="GeneID" id="77262014"/>
<feature type="binding site" evidence="9">
    <location>
        <begin position="123"/>
        <end position="129"/>
    </location>
    <ligand>
        <name>ATP</name>
        <dbReference type="ChEBI" id="CHEBI:30616"/>
    </ligand>
</feature>
<feature type="site" description="Transition state stabilizer" evidence="9">
    <location>
        <position position="17"/>
    </location>
</feature>
<comment type="catalytic activity">
    <reaction evidence="8 9">
        <text>(R)-4'-phosphopantetheine + ATP + H(+) = 3'-dephospho-CoA + diphosphate</text>
        <dbReference type="Rhea" id="RHEA:19801"/>
        <dbReference type="ChEBI" id="CHEBI:15378"/>
        <dbReference type="ChEBI" id="CHEBI:30616"/>
        <dbReference type="ChEBI" id="CHEBI:33019"/>
        <dbReference type="ChEBI" id="CHEBI:57328"/>
        <dbReference type="ChEBI" id="CHEBI:61723"/>
        <dbReference type="EC" id="2.7.7.3"/>
    </reaction>
</comment>
<keyword evidence="6 9" id="KW-0460">Magnesium</keyword>
<dbReference type="Proteomes" id="UP000182276">
    <property type="component" value="Unassembled WGS sequence"/>
</dbReference>
<comment type="similarity">
    <text evidence="9">Belongs to the bacterial CoaD family.</text>
</comment>
<evidence type="ECO:0000256" key="7">
    <source>
        <dbReference type="ARBA" id="ARBA00022993"/>
    </source>
</evidence>
<feature type="binding site" evidence="9">
    <location>
        <position position="17"/>
    </location>
    <ligand>
        <name>ATP</name>
        <dbReference type="ChEBI" id="CHEBI:30616"/>
    </ligand>
</feature>
<proteinExistence type="inferred from homology"/>
<dbReference type="InterPro" id="IPR004821">
    <property type="entry name" value="Cyt_trans-like"/>
</dbReference>
<feature type="binding site" evidence="9">
    <location>
        <position position="87"/>
    </location>
    <ligand>
        <name>substrate</name>
    </ligand>
</feature>
<dbReference type="NCBIfam" id="TIGR00125">
    <property type="entry name" value="cyt_tran_rel"/>
    <property type="match status" value="1"/>
</dbReference>
<dbReference type="GO" id="GO:0005737">
    <property type="term" value="C:cytoplasm"/>
    <property type="evidence" value="ECO:0007669"/>
    <property type="project" value="UniProtKB-SubCell"/>
</dbReference>
<evidence type="ECO:0000313" key="13">
    <source>
        <dbReference type="Proteomes" id="UP000031271"/>
    </source>
</evidence>
<evidence type="ECO:0000256" key="1">
    <source>
        <dbReference type="ARBA" id="ARBA00022490"/>
    </source>
</evidence>
<dbReference type="InterPro" id="IPR014729">
    <property type="entry name" value="Rossmann-like_a/b/a_fold"/>
</dbReference>
<dbReference type="Pfam" id="PF01467">
    <property type="entry name" value="CTP_transf_like"/>
    <property type="match status" value="1"/>
</dbReference>
<dbReference type="GO" id="GO:0004595">
    <property type="term" value="F:pantetheine-phosphate adenylyltransferase activity"/>
    <property type="evidence" value="ECO:0007669"/>
    <property type="project" value="UniProtKB-UniRule"/>
</dbReference>
<dbReference type="UniPathway" id="UPA00241">
    <property type="reaction ID" value="UER00355"/>
</dbReference>
<dbReference type="PANTHER" id="PTHR21342">
    <property type="entry name" value="PHOSPHOPANTETHEINE ADENYLYLTRANSFERASE"/>
    <property type="match status" value="1"/>
</dbReference>
<evidence type="ECO:0000256" key="5">
    <source>
        <dbReference type="ARBA" id="ARBA00022840"/>
    </source>
</evidence>
<feature type="domain" description="Cytidyltransferase-like" evidence="10">
    <location>
        <begin position="5"/>
        <end position="133"/>
    </location>
</feature>
<keyword evidence="5 9" id="KW-0067">ATP-binding</keyword>
<name>A0A8D4C8K7_9GAMM</name>
<comment type="pathway">
    <text evidence="9">Cofactor biosynthesis; coenzyme A biosynthesis; CoA from (R)-pantothenate: step 4/5.</text>
</comment>
<dbReference type="GO" id="GO:0005524">
    <property type="term" value="F:ATP binding"/>
    <property type="evidence" value="ECO:0007669"/>
    <property type="project" value="UniProtKB-KW"/>
</dbReference>
<evidence type="ECO:0000256" key="8">
    <source>
        <dbReference type="ARBA" id="ARBA00029346"/>
    </source>
</evidence>
<dbReference type="AlphaFoldDB" id="A0A8D4C8K7"/>
<reference evidence="12 14" key="2">
    <citation type="submission" date="2016-10" db="EMBL/GenBank/DDBJ databases">
        <authorList>
            <person name="Varghese N."/>
            <person name="Submissions S."/>
        </authorList>
    </citation>
    <scope>NUCLEOTIDE SEQUENCE [LARGE SCALE GENOMIC DNA]</scope>
    <source>
        <strain evidence="12 14">DSM 6083</strain>
    </source>
</reference>
<evidence type="ECO:0000313" key="12">
    <source>
        <dbReference type="EMBL" id="SDM58185.1"/>
    </source>
</evidence>
<evidence type="ECO:0000256" key="3">
    <source>
        <dbReference type="ARBA" id="ARBA00022695"/>
    </source>
</evidence>
<organism evidence="11 13">
    <name type="scientific">Stutzerimonas balearica DSM 6083</name>
    <dbReference type="NCBI Taxonomy" id="1123016"/>
    <lineage>
        <taxon>Bacteria</taxon>
        <taxon>Pseudomonadati</taxon>
        <taxon>Pseudomonadota</taxon>
        <taxon>Gammaproteobacteria</taxon>
        <taxon>Pseudomonadales</taxon>
        <taxon>Pseudomonadaceae</taxon>
        <taxon>Stutzerimonas</taxon>
    </lineage>
</organism>
<dbReference type="Gene3D" id="3.40.50.620">
    <property type="entry name" value="HUPs"/>
    <property type="match status" value="1"/>
</dbReference>
<feature type="binding site" evidence="9">
    <location>
        <position position="9"/>
    </location>
    <ligand>
        <name>substrate</name>
    </ligand>
</feature>
<keyword evidence="14" id="KW-1185">Reference proteome</keyword>
<dbReference type="InterPro" id="IPR001980">
    <property type="entry name" value="PPAT"/>
</dbReference>
<dbReference type="CDD" id="cd02163">
    <property type="entry name" value="PPAT"/>
    <property type="match status" value="1"/>
</dbReference>
<reference evidence="13" key="1">
    <citation type="submission" date="2014-03" db="EMBL/GenBank/DDBJ databases">
        <title>Complete genome of Pseudomonas balearica DSM 6083T, a sewage water isolate from an enrichment with 2-methylnaphthalene.</title>
        <authorList>
            <person name="Salva-Serra F."/>
            <person name="Jaen-Luchoro D."/>
            <person name="Busquets A."/>
            <person name="Pena A."/>
            <person name="Gomila M."/>
            <person name="Bosch R."/>
            <person name="Nogales B."/>
            <person name="Garcia-Valdes E."/>
            <person name="Lalucat J."/>
            <person name="Bennasar A."/>
        </authorList>
    </citation>
    <scope>NUCLEOTIDE SEQUENCE [LARGE SCALE GENOMIC DNA]</scope>
    <source>
        <strain evidence="13">DSM 6083</strain>
    </source>
</reference>
<dbReference type="NCBIfam" id="TIGR01510">
    <property type="entry name" value="coaD_prev_kdtB"/>
    <property type="match status" value="1"/>
</dbReference>
<sequence>MNRVLYPGTFDPITMGHADLVERASRLFDQVIIAVAANPKKNPLFPLEQRVELAREVTRHLPNVEVMGFSTLLAHFVKEQQANVLLRGLRAVSDFEYEFQLANMNRQLAPDVESLFLTPSEKYSYISSTLVREIASLEGDVSKFVHPVVMQALKTRFGQR</sequence>
<dbReference type="RefSeq" id="WP_041108454.1">
    <property type="nucleotide sequence ID" value="NZ_CP007511.1"/>
</dbReference>
<dbReference type="Proteomes" id="UP000031271">
    <property type="component" value="Chromosome"/>
</dbReference>
<dbReference type="KEGG" id="pbm:CL52_19215"/>
<accession>A0A8D4C8K7</accession>
<dbReference type="EMBL" id="FNHO01000006">
    <property type="protein sequence ID" value="SDM58185.1"/>
    <property type="molecule type" value="Genomic_DNA"/>
</dbReference>
<dbReference type="GO" id="GO:0015937">
    <property type="term" value="P:coenzyme A biosynthetic process"/>
    <property type="evidence" value="ECO:0007669"/>
    <property type="project" value="UniProtKB-UniRule"/>
</dbReference>
<feature type="binding site" evidence="9">
    <location>
        <position position="73"/>
    </location>
    <ligand>
        <name>substrate</name>
    </ligand>
</feature>
<comment type="function">
    <text evidence="9">Reversibly transfers an adenylyl group from ATP to 4'-phosphopantetheine, yielding dephospho-CoA (dPCoA) and pyrophosphate.</text>
</comment>
<dbReference type="PANTHER" id="PTHR21342:SF1">
    <property type="entry name" value="PHOSPHOPANTETHEINE ADENYLYLTRANSFERASE"/>
    <property type="match status" value="1"/>
</dbReference>
<evidence type="ECO:0000256" key="4">
    <source>
        <dbReference type="ARBA" id="ARBA00022741"/>
    </source>
</evidence>
<comment type="cofactor">
    <cofactor evidence="9">
        <name>Mg(2+)</name>
        <dbReference type="ChEBI" id="CHEBI:18420"/>
    </cofactor>
</comment>
<gene>
    <name evidence="9" type="primary">coaD</name>
    <name evidence="11" type="ORF">CL52_19215</name>
    <name evidence="12" type="ORF">SAMN05660875_10675</name>
</gene>
<keyword evidence="4 9" id="KW-0547">Nucleotide-binding</keyword>
<protein>
    <recommendedName>
        <fullName evidence="9">Phosphopantetheine adenylyltransferase</fullName>
        <ecNumber evidence="9">2.7.7.3</ecNumber>
    </recommendedName>
    <alternativeName>
        <fullName evidence="9">Dephospho-CoA pyrophosphorylase</fullName>
    </alternativeName>
    <alternativeName>
        <fullName evidence="9">Pantetheine-phosphate adenylyltransferase</fullName>
        <shortName evidence="9">PPAT</shortName>
    </alternativeName>
</protein>
<keyword evidence="7 9" id="KW-0173">Coenzyme A biosynthesis</keyword>
<evidence type="ECO:0000256" key="9">
    <source>
        <dbReference type="HAMAP-Rule" id="MF_00151"/>
    </source>
</evidence>